<evidence type="ECO:0000259" key="3">
    <source>
        <dbReference type="Pfam" id="PF01345"/>
    </source>
</evidence>
<keyword evidence="6" id="KW-1185">Reference proteome</keyword>
<dbReference type="Pfam" id="PF01345">
    <property type="entry name" value="DUF11"/>
    <property type="match status" value="8"/>
</dbReference>
<dbReference type="NCBIfam" id="TIGR01451">
    <property type="entry name" value="B_ant_repeat"/>
    <property type="match status" value="1"/>
</dbReference>
<dbReference type="Pfam" id="PF17963">
    <property type="entry name" value="Big_9"/>
    <property type="match status" value="1"/>
</dbReference>
<proteinExistence type="predicted"/>
<dbReference type="PANTHER" id="PTHR34819">
    <property type="entry name" value="LARGE CYSTEINE-RICH PERIPLASMIC PROTEIN OMCB"/>
    <property type="match status" value="1"/>
</dbReference>
<feature type="domain" description="DUF11" evidence="3">
    <location>
        <begin position="2127"/>
        <end position="2245"/>
    </location>
</feature>
<feature type="domain" description="DUF11" evidence="3">
    <location>
        <begin position="1628"/>
        <end position="1732"/>
    </location>
</feature>
<evidence type="ECO:0000256" key="2">
    <source>
        <dbReference type="SAM" id="SignalP"/>
    </source>
</evidence>
<dbReference type="Gene3D" id="2.60.40.10">
    <property type="entry name" value="Immunoglobulins"/>
    <property type="match status" value="1"/>
</dbReference>
<feature type="domain" description="DUF11" evidence="3">
    <location>
        <begin position="1999"/>
        <end position="2113"/>
    </location>
</feature>
<accession>A0ABP7U4F8</accession>
<dbReference type="PANTHER" id="PTHR34819:SF3">
    <property type="entry name" value="CELL SURFACE PROTEIN"/>
    <property type="match status" value="1"/>
</dbReference>
<dbReference type="InterPro" id="IPR051172">
    <property type="entry name" value="Chlamydia_OmcB"/>
</dbReference>
<dbReference type="RefSeq" id="WP_345053796.1">
    <property type="nucleotide sequence ID" value="NZ_BAABDK010000016.1"/>
</dbReference>
<dbReference type="InterPro" id="IPR047589">
    <property type="entry name" value="DUF11_rpt"/>
</dbReference>
<feature type="domain" description="DUF11" evidence="3">
    <location>
        <begin position="1505"/>
        <end position="1584"/>
    </location>
</feature>
<feature type="region of interest" description="Disordered" evidence="1">
    <location>
        <begin position="985"/>
        <end position="1047"/>
    </location>
</feature>
<name>A0ABP7U4F8_9BACT</name>
<feature type="domain" description="Secretion system C-terminal sorting" evidence="4">
    <location>
        <begin position="2704"/>
        <end position="2773"/>
    </location>
</feature>
<dbReference type="InterPro" id="IPR013783">
    <property type="entry name" value="Ig-like_fold"/>
</dbReference>
<evidence type="ECO:0000313" key="6">
    <source>
        <dbReference type="Proteomes" id="UP001501469"/>
    </source>
</evidence>
<dbReference type="InterPro" id="IPR001434">
    <property type="entry name" value="OmcB-like_DUF11"/>
</dbReference>
<feature type="domain" description="DUF11" evidence="3">
    <location>
        <begin position="1754"/>
        <end position="1856"/>
    </location>
</feature>
<dbReference type="Proteomes" id="UP001501469">
    <property type="component" value="Unassembled WGS sequence"/>
</dbReference>
<gene>
    <name evidence="5" type="ORF">GCM10022409_20780</name>
</gene>
<sequence>MFLSAIAGLLLALASPLARAQSASADVYQPGGIQASATVPSTSKGGAARITVAPVARARTSQILLNSYADTPLAVALFATDADAGSSILSYTITALPPTASGILKLRGTAVTTNQVIVPADAGSLTFDPAAGYFGTAVFSFTAKDNTNLNSAVATYGIPVAKATCGAGVGQANVLSYYARTEGEDWKVTRSVVVDGVTITANPAGTPYTASPTTTDLFFVSDQPAMPGKGLVWAEDYTTLSGVVTTSTFTFSRPLANLTLSIGDIDNGTGYTDFLSLQGYDANNTLVNIPTANVTTGNTNSYANNTFTGTANSPASANTNALVTFPSAITRLVMTYRNTATTQADPSSQLIVFPSIAWCAQADVQTTLTGPTRARAGSTVTYTATTTNGGTDAVNSIAPQVQLPTGLTNVTGGTYNSSTGVLTLATISNLASGASVANTITYTMPATVAVTATSSFVSTADDLVSGNNTATLTTAQNRAPVASDVTSSPAILSSTATQTNIASFNASDPDATTGNTTITSFTIMSLPTAAQGTLYVNGVAATVGQVITVPASATPGNPGYQLSFIPNGTFSGNASFTYKATDDTGTGSNTANYFVPVTAGADLASVVTGSGVGVEGQTKTYGVTTTNNGPATATNVVQTLTLSSKPPFSSVTVTNGTYDPSTGIITFNTLASLASGSSVFNTVAIVVQPTPTSFTITAANTSATADPTPANNNGTAPAATLTVTVSPVGPAGIASACATPGRDGSPVITSNPNTYYPAADQTLVAGATSVVVGAATGTALTAIAAGDLLLVIQMQGADIDATNTDAYGDGVAGGSATNNLNNANFTAGKYEYVTAANGVPVGGGSLTIANAGGLKNGYQNASATSTTGQRRFQVVRIPQYQNLTVGATVTPSAWDGRTGGILALDVVGKISFAQGTKLDASGMGFRGGAGQKLTGAPSGYTGTDYRAAAPASAGAVLGAHAMKGEGIAGTPRYVSNGTALVDTGVDGYPNGSSGRGGAGNAGGGGTDANPTANDQNSGGGGGGNGSRGGRGGNSSSSNTAVGGEFGGGFNAPSSSRLVMGGGGGAGVTNDGTGDASLTGYASSGAAGGGIVLLRAGSVAGLGSLLANGASASNAVTNDGSGGGGAGGSILFTANNTASAGILNLAANGGTGGTNTGGGAAHGPGGGGGGGVILSNATTNTATVASGANGTTAGNIAYGATAGSPGLANNQISNSIANSTAGINCSTDVVATATATATTTSGSTVNASVTFANNGGVDAANVTRSVVLSSGSALAVVTGVSAPGSTSISAPDPSTGNVTVTYPGLATLAAGGSNSFGLSYTVPGVSSVTITAVVGTTTAQPVTGNDTGTATTTVTGFADIVAVVFGLNASAAGQTTATYGALFANNGPASASNVTRTVTLPAGASLTQTQLNNLTAQGATYNNSTQVIDFGTVGTLVSRDVSVYRYSYVAPNASGSTTIVARTTTTTPEDASGGTGAATAPDTFPFTVTNNPAADEAVNGISALVASATPNQQVSFTVNFTNNGPSDSPNAQRYALLTPGLNIVSITDGGVYDAVSGVVTYPTTSIPNGSSAPSTITFLAPAIGPVNISGSLSTGAGTVSPGIFANNQATTSMNITPIADVATTISGPGTAVPGNLATFAVTTANNGPSPASAVVQTIQLPTGLTGVFPSNKGTYNSSTGVVTFPTINVLTSGLPVNNTVSFHMPASGFTATALVSSATGQAAGTAANDAATAAPTAAGTVTTDKANVYNLLNFSSKNVAPGAPLTFTIETGNNGPNPALNVVQQLSLPLGLTVTSISGGGSYNSATGLVTFPALASLASGSSVTNTVTVNAPVAGPLVPMASVASGTSDPVPADNEVIRNVDVIAETDVVTQLVGPGVASATQITNFTVTTLNRGPLPATNVVQTVAIASGLPSLDVTTSGGGVYDPATGVITWPTVATLGVGAVRTYSYTYVAPAFVSTDANAPRTLISQASVTSSSTDPTKANNAASIATEIKWNSDVAIAISAPASAVVGNPVTFTASYINNGPAPAGNVSPLIRIATGLNVVASDGGVYDITTGIVTFPTIANMAVGVSGSMSYTMVVTAPDRPLIGISVAANVPTSTNDVNLTNNAETLILPLALPTTTQVDLQTNITANVSSQSAGQPVVFTVTATNAGTDASDLRERVTLVAGLGNVVVSDGFGNLLPSAYSTTTGVVTFPQVTALAGGTTLTYTITVNDPVRDPIRATATVNGNFTDPNIANNTKVLSVNIVPVADVATLLYGPTALLPGALAEYQVLTVNSGPSPANSVVQTVQLPTGLTDVVLTGGGSYNAASGQVTFPIIALQAVGKYGEVSNTIRFTFPTTTSSLGATVSSATMESAATTANNTASLTTTLTNQAPLANTVSNRLQSPEGNTAAPLTLSALSGFDPDGSLASYTITALPAAAAGTLLLNGSPVAMGQVIGLGNAANLKFDPLATFAGNAFFAYTTTDNQGATSPPALYTIAVGVDNASVYTGTPLKGGANQYQNGDVVSNAFDANGGTYNAAAAVVDNGVRTASAGALPDGLELDPATGQVRVANRSLLVAGSYPVSITTIDVNGGTNTQVVTLVIGTAPLPVELTRFEATAAGTDARLSWSTAQELDNAGFQVERSLNGTTYEALGFVAGAGTSSQAHAYAFVDAGVGRQHSGAVYYRLQQRDGSGRATFSPVRTVAFAAGTPLAAQYVALYPNPAATTTTLDLTALTGPSQVTVLDMAGRVVMTRTMAGGQAHAFALGSLPDGTYVVLVRNNDRSFVERLLKH</sequence>
<feature type="chain" id="PRO_5045156711" evidence="2">
    <location>
        <begin position="21"/>
        <end position="2777"/>
    </location>
</feature>
<feature type="compositionally biased region" description="Gly residues" evidence="1">
    <location>
        <begin position="993"/>
        <end position="1006"/>
    </location>
</feature>
<dbReference type="Pfam" id="PF18962">
    <property type="entry name" value="Por_Secre_tail"/>
    <property type="match status" value="1"/>
</dbReference>
<feature type="signal peptide" evidence="2">
    <location>
        <begin position="1"/>
        <end position="20"/>
    </location>
</feature>
<evidence type="ECO:0000256" key="1">
    <source>
        <dbReference type="SAM" id="MobiDB-lite"/>
    </source>
</evidence>
<evidence type="ECO:0000313" key="5">
    <source>
        <dbReference type="EMBL" id="GAA4035841.1"/>
    </source>
</evidence>
<evidence type="ECO:0000259" key="4">
    <source>
        <dbReference type="Pfam" id="PF18962"/>
    </source>
</evidence>
<feature type="domain" description="DUF11" evidence="3">
    <location>
        <begin position="615"/>
        <end position="716"/>
    </location>
</feature>
<feature type="domain" description="DUF11" evidence="3">
    <location>
        <begin position="1870"/>
        <end position="1991"/>
    </location>
</feature>
<feature type="compositionally biased region" description="Gly residues" evidence="1">
    <location>
        <begin position="1017"/>
        <end position="1032"/>
    </location>
</feature>
<dbReference type="NCBIfam" id="TIGR04183">
    <property type="entry name" value="Por_Secre_tail"/>
    <property type="match status" value="1"/>
</dbReference>
<keyword evidence="2" id="KW-0732">Signal</keyword>
<reference evidence="6" key="1">
    <citation type="journal article" date="2019" name="Int. J. Syst. Evol. Microbiol.">
        <title>The Global Catalogue of Microorganisms (GCM) 10K type strain sequencing project: providing services to taxonomists for standard genome sequencing and annotation.</title>
        <authorList>
            <consortium name="The Broad Institute Genomics Platform"/>
            <consortium name="The Broad Institute Genome Sequencing Center for Infectious Disease"/>
            <person name="Wu L."/>
            <person name="Ma J."/>
        </authorList>
    </citation>
    <scope>NUCLEOTIDE SEQUENCE [LARGE SCALE GENOMIC DNA]</scope>
    <source>
        <strain evidence="6">JCM 17225</strain>
    </source>
</reference>
<comment type="caution">
    <text evidence="5">The sequence shown here is derived from an EMBL/GenBank/DDBJ whole genome shotgun (WGS) entry which is preliminary data.</text>
</comment>
<dbReference type="InterPro" id="IPR026444">
    <property type="entry name" value="Secre_tail"/>
</dbReference>
<feature type="domain" description="DUF11" evidence="3">
    <location>
        <begin position="370"/>
        <end position="473"/>
    </location>
</feature>
<organism evidence="5 6">
    <name type="scientific">Hymenobacter glaciei</name>
    <dbReference type="NCBI Taxonomy" id="877209"/>
    <lineage>
        <taxon>Bacteria</taxon>
        <taxon>Pseudomonadati</taxon>
        <taxon>Bacteroidota</taxon>
        <taxon>Cytophagia</taxon>
        <taxon>Cytophagales</taxon>
        <taxon>Hymenobacteraceae</taxon>
        <taxon>Hymenobacter</taxon>
    </lineage>
</organism>
<protein>
    <submittedName>
        <fullName evidence="5">ESPR-type extended signal peptide-containing protein</fullName>
    </submittedName>
</protein>
<dbReference type="EMBL" id="BAABDK010000016">
    <property type="protein sequence ID" value="GAA4035841.1"/>
    <property type="molecule type" value="Genomic_DNA"/>
</dbReference>